<evidence type="ECO:0000313" key="9">
    <source>
        <dbReference type="Proteomes" id="UP000050297"/>
    </source>
</evidence>
<comment type="similarity">
    <text evidence="2 6">Belongs to the class-III pyridoxal-phosphate-dependent aminotransferase family.</text>
</comment>
<dbReference type="GO" id="GO:0047307">
    <property type="term" value="F:diaminobutyrate-pyruvate transaminase activity"/>
    <property type="evidence" value="ECO:0007669"/>
    <property type="project" value="InterPro"/>
</dbReference>
<keyword evidence="3 7" id="KW-0032">Aminotransferase</keyword>
<dbReference type="CDD" id="cd00610">
    <property type="entry name" value="OAT_like"/>
    <property type="match status" value="1"/>
</dbReference>
<dbReference type="GO" id="GO:0019491">
    <property type="term" value="P:ectoine biosynthetic process"/>
    <property type="evidence" value="ECO:0007669"/>
    <property type="project" value="UniProtKB-UniPathway"/>
</dbReference>
<dbReference type="InterPro" id="IPR015422">
    <property type="entry name" value="PyrdxlP-dep_Trfase_small"/>
</dbReference>
<comment type="function">
    <text evidence="7">Catalyzes reversively the conversion of L-aspartate beta-semialdehyde (ASA) to L-2,4-diaminobutyrate (DABA) by transamination with L-glutamate.</text>
</comment>
<keyword evidence="4 7" id="KW-0808">Transferase</keyword>
<dbReference type="GO" id="GO:0030170">
    <property type="term" value="F:pyridoxal phosphate binding"/>
    <property type="evidence" value="ECO:0007669"/>
    <property type="project" value="InterPro"/>
</dbReference>
<dbReference type="PIRSF" id="PIRSF000521">
    <property type="entry name" value="Transaminase_4ab_Lys_Orn"/>
    <property type="match status" value="1"/>
</dbReference>
<evidence type="ECO:0000256" key="3">
    <source>
        <dbReference type="ARBA" id="ARBA00022576"/>
    </source>
</evidence>
<gene>
    <name evidence="8" type="ORF">ALO91_00466</name>
</gene>
<dbReference type="UniPathway" id="UPA00067">
    <property type="reaction ID" value="UER00121"/>
</dbReference>
<reference evidence="8 9" key="1">
    <citation type="submission" date="2015-09" db="EMBL/GenBank/DDBJ databases">
        <title>Genome announcement of multiple Pseudomonas syringae strains.</title>
        <authorList>
            <person name="Thakur S."/>
            <person name="Wang P.W."/>
            <person name="Gong Y."/>
            <person name="Weir B.S."/>
            <person name="Guttman D.S."/>
        </authorList>
    </citation>
    <scope>NUCLEOTIDE SEQUENCE [LARGE SCALE GENOMIC DNA]</scope>
    <source>
        <strain evidence="8 9">ICMP2802</strain>
    </source>
</reference>
<dbReference type="PANTHER" id="PTHR43552">
    <property type="entry name" value="DIAMINOBUTYRATE--2-OXOGLUTARATE AMINOTRANSFERASE"/>
    <property type="match status" value="1"/>
</dbReference>
<dbReference type="InterPro" id="IPR004637">
    <property type="entry name" value="Dat"/>
</dbReference>
<dbReference type="NCBIfam" id="TIGR00709">
    <property type="entry name" value="dat"/>
    <property type="match status" value="1"/>
</dbReference>
<protein>
    <recommendedName>
        <fullName evidence="7">Diaminobutyrate--2-oxoglutarate transaminase</fullName>
        <ecNumber evidence="7">2.6.1.76</ecNumber>
    </recommendedName>
    <alternativeName>
        <fullName evidence="7">DABA aminotransferase</fullName>
    </alternativeName>
</protein>
<name>A0A0L8IV90_PSESX</name>
<evidence type="ECO:0000256" key="5">
    <source>
        <dbReference type="ARBA" id="ARBA00022898"/>
    </source>
</evidence>
<dbReference type="InterPro" id="IPR015424">
    <property type="entry name" value="PyrdxlP-dep_Trfase"/>
</dbReference>
<evidence type="ECO:0000256" key="4">
    <source>
        <dbReference type="ARBA" id="ARBA00022679"/>
    </source>
</evidence>
<dbReference type="EMBL" id="LJPM01000555">
    <property type="protein sequence ID" value="KPW10443.1"/>
    <property type="molecule type" value="Genomic_DNA"/>
</dbReference>
<evidence type="ECO:0000256" key="7">
    <source>
        <dbReference type="RuleBase" id="RU365034"/>
    </source>
</evidence>
<evidence type="ECO:0000256" key="2">
    <source>
        <dbReference type="ARBA" id="ARBA00008954"/>
    </source>
</evidence>
<organism evidence="8 9">
    <name type="scientific">Pseudomonas syringae pv. aceris</name>
    <dbReference type="NCBI Taxonomy" id="199198"/>
    <lineage>
        <taxon>Bacteria</taxon>
        <taxon>Pseudomonadati</taxon>
        <taxon>Pseudomonadota</taxon>
        <taxon>Gammaproteobacteria</taxon>
        <taxon>Pseudomonadales</taxon>
        <taxon>Pseudomonadaceae</taxon>
        <taxon>Pseudomonas</taxon>
        <taxon>Pseudomonas syringae</taxon>
    </lineage>
</organism>
<dbReference type="GO" id="GO:0045303">
    <property type="term" value="F:diaminobutyrate-2-oxoglutarate transaminase activity"/>
    <property type="evidence" value="ECO:0007669"/>
    <property type="project" value="UniProtKB-EC"/>
</dbReference>
<dbReference type="InterPro" id="IPR049704">
    <property type="entry name" value="Aminotrans_3_PPA_site"/>
</dbReference>
<dbReference type="PANTHER" id="PTHR43552:SF2">
    <property type="entry name" value="DIAMINOBUTYRATE--2-OXOGLUTARATE TRANSAMINASE"/>
    <property type="match status" value="1"/>
</dbReference>
<dbReference type="Gene3D" id="3.90.1150.10">
    <property type="entry name" value="Aspartate Aminotransferase, domain 1"/>
    <property type="match status" value="1"/>
</dbReference>
<dbReference type="InterPro" id="IPR015421">
    <property type="entry name" value="PyrdxlP-dep_Trfase_major"/>
</dbReference>
<evidence type="ECO:0000256" key="1">
    <source>
        <dbReference type="ARBA" id="ARBA00001933"/>
    </source>
</evidence>
<dbReference type="InterPro" id="IPR005814">
    <property type="entry name" value="Aminotrans_3"/>
</dbReference>
<dbReference type="EC" id="2.6.1.76" evidence="7"/>
<proteinExistence type="inferred from homology"/>
<dbReference type="Pfam" id="PF00202">
    <property type="entry name" value="Aminotran_3"/>
    <property type="match status" value="1"/>
</dbReference>
<keyword evidence="5 6" id="KW-0663">Pyridoxal phosphate</keyword>
<dbReference type="NCBIfam" id="NF006733">
    <property type="entry name" value="PRK09264.1"/>
    <property type="match status" value="1"/>
</dbReference>
<dbReference type="Gene3D" id="3.40.640.10">
    <property type="entry name" value="Type I PLP-dependent aspartate aminotransferase-like (Major domain)"/>
    <property type="match status" value="1"/>
</dbReference>
<comment type="catalytic activity">
    <reaction evidence="7">
        <text>L-2,4-diaminobutanoate + 2-oxoglutarate = L-aspartate 4-semialdehyde + L-glutamate</text>
        <dbReference type="Rhea" id="RHEA:11160"/>
        <dbReference type="ChEBI" id="CHEBI:16810"/>
        <dbReference type="ChEBI" id="CHEBI:29985"/>
        <dbReference type="ChEBI" id="CHEBI:58761"/>
        <dbReference type="ChEBI" id="CHEBI:537519"/>
        <dbReference type="EC" id="2.6.1.76"/>
    </reaction>
</comment>
<comment type="caution">
    <text evidence="8">The sequence shown here is derived from an EMBL/GenBank/DDBJ whole genome shotgun (WGS) entry which is preliminary data.</text>
</comment>
<comment type="pathway">
    <text evidence="7">Amine and polyamine biosynthesis; ectoine biosynthesis; L-ectoine from L-aspartate 4-semialdehyde: step 1/3.</text>
</comment>
<accession>A0A0L8IV90</accession>
<sequence length="426" mass="46325">MNPSMAIYERESNVRSYCRDCDVVFATAQGAVIEDVEGRQFIDFFAGAGSLNYGHNNPRLKKELLDYIQQDGITTTLDFHSAAKSRFIEQFERIILTPRGMNYKLQFTGPTGTNAIEAALKLARKITGRTCIAAFTHAFHGVTLGSLALTANADKRAVSGVELSNVVRLPYDGFLGRDIDSAHIIETMFSSAGAGFEPPAAIILEVVQGEGGLNCARPQWLQRIQQLCRASGALLIIDDIQAGCGRTGTFFSFESADISPDIICLSKSISGYGLPMSLVLIKPEHDQWAPGEHNGTFRGNNTAFVTAAAALSYWQDNAFERSIAQRSAVLRLALEKIIAHSPPEAVRIVGRGLFMGLRFGDSRRASRLSAECLSQGLLVETCGPLNEVLKLMPPLTIDLPVLESGLDILKRAYLSTLHNESSRGIA</sequence>
<dbReference type="Proteomes" id="UP000050297">
    <property type="component" value="Unassembled WGS sequence"/>
</dbReference>
<dbReference type="AlphaFoldDB" id="A0A0L8IV90"/>
<comment type="cofactor">
    <cofactor evidence="1 7">
        <name>pyridoxal 5'-phosphate</name>
        <dbReference type="ChEBI" id="CHEBI:597326"/>
    </cofactor>
</comment>
<evidence type="ECO:0000313" key="8">
    <source>
        <dbReference type="EMBL" id="KPW10443.1"/>
    </source>
</evidence>
<evidence type="ECO:0000256" key="6">
    <source>
        <dbReference type="RuleBase" id="RU003560"/>
    </source>
</evidence>
<dbReference type="PROSITE" id="PS00600">
    <property type="entry name" value="AA_TRANSFER_CLASS_3"/>
    <property type="match status" value="1"/>
</dbReference>
<dbReference type="SUPFAM" id="SSF53383">
    <property type="entry name" value="PLP-dependent transferases"/>
    <property type="match status" value="1"/>
</dbReference>
<dbReference type="InterPro" id="IPR012773">
    <property type="entry name" value="Ectoine_EctB"/>
</dbReference>
<dbReference type="PATRIC" id="fig|199198.4.peg.2910"/>
<dbReference type="NCBIfam" id="TIGR02407">
    <property type="entry name" value="ectoine_ectB"/>
    <property type="match status" value="1"/>
</dbReference>